<dbReference type="EMBL" id="GBHO01025081">
    <property type="protein sequence ID" value="JAG18523.1"/>
    <property type="molecule type" value="Transcribed_RNA"/>
</dbReference>
<sequence>MEMPSGHIGYGAQDHYCEAEDVDEIIGMLHHTYGMREVVLFATSTGVQIALQVLASGHNVSCITRIIMHGIVCPPTSEYFSPQGIAKRNAHVAKLMKEGRKEDSQAMVGYYDICVTAARVSGGGFLSLQEAL</sequence>
<reference evidence="1" key="2">
    <citation type="submission" date="2014-07" db="EMBL/GenBank/DDBJ databases">
        <authorList>
            <person name="Hull J."/>
        </authorList>
    </citation>
    <scope>NUCLEOTIDE SEQUENCE</scope>
</reference>
<keyword evidence="1" id="KW-0436">Ligase</keyword>
<dbReference type="EMBL" id="GDHC01006819">
    <property type="protein sequence ID" value="JAQ11810.1"/>
    <property type="molecule type" value="Transcribed_RNA"/>
</dbReference>
<evidence type="ECO:0000313" key="2">
    <source>
        <dbReference type="EMBL" id="JAQ11810.1"/>
    </source>
</evidence>
<name>A0A0A9XI95_LYGHE</name>
<protein>
    <submittedName>
        <fullName evidence="1">Aspartate--tRNA ligase</fullName>
    </submittedName>
</protein>
<dbReference type="InterPro" id="IPR029058">
    <property type="entry name" value="AB_hydrolase_fold"/>
</dbReference>
<reference evidence="1" key="1">
    <citation type="journal article" date="2014" name="PLoS ONE">
        <title>Transcriptome-Based Identification of ABC Transporters in the Western Tarnished Plant Bug Lygus hesperus.</title>
        <authorList>
            <person name="Hull J.J."/>
            <person name="Chaney K."/>
            <person name="Geib S.M."/>
            <person name="Fabrick J.A."/>
            <person name="Brent C.S."/>
            <person name="Walsh D."/>
            <person name="Lavine L.C."/>
        </authorList>
    </citation>
    <scope>NUCLEOTIDE SEQUENCE</scope>
</reference>
<gene>
    <name evidence="1" type="primary">aspS_8</name>
    <name evidence="1" type="ORF">CM83_21492</name>
    <name evidence="2" type="ORF">g.95333</name>
</gene>
<organism evidence="1">
    <name type="scientific">Lygus hesperus</name>
    <name type="common">Western plant bug</name>
    <dbReference type="NCBI Taxonomy" id="30085"/>
    <lineage>
        <taxon>Eukaryota</taxon>
        <taxon>Metazoa</taxon>
        <taxon>Ecdysozoa</taxon>
        <taxon>Arthropoda</taxon>
        <taxon>Hexapoda</taxon>
        <taxon>Insecta</taxon>
        <taxon>Pterygota</taxon>
        <taxon>Neoptera</taxon>
        <taxon>Paraneoptera</taxon>
        <taxon>Hemiptera</taxon>
        <taxon>Heteroptera</taxon>
        <taxon>Panheteroptera</taxon>
        <taxon>Cimicomorpha</taxon>
        <taxon>Miridae</taxon>
        <taxon>Mirini</taxon>
        <taxon>Lygus</taxon>
    </lineage>
</organism>
<evidence type="ECO:0000313" key="1">
    <source>
        <dbReference type="EMBL" id="JAG18523.1"/>
    </source>
</evidence>
<proteinExistence type="predicted"/>
<accession>A0A0A9XI95</accession>
<dbReference type="PANTHER" id="PTHR31591:SF1">
    <property type="entry name" value="UPF0613 PROTEIN PB24D3.06C"/>
    <property type="match status" value="1"/>
</dbReference>
<dbReference type="InterPro" id="IPR013744">
    <property type="entry name" value="SidJ"/>
</dbReference>
<dbReference type="PANTHER" id="PTHR31591">
    <property type="entry name" value="UPF0613 PROTEIN PB24D3.06C"/>
    <property type="match status" value="1"/>
</dbReference>
<dbReference type="AlphaFoldDB" id="A0A0A9XI95"/>
<dbReference type="Gene3D" id="3.40.50.1820">
    <property type="entry name" value="alpha/beta hydrolase"/>
    <property type="match status" value="1"/>
</dbReference>
<dbReference type="GO" id="GO:0016874">
    <property type="term" value="F:ligase activity"/>
    <property type="evidence" value="ECO:0007669"/>
    <property type="project" value="UniProtKB-KW"/>
</dbReference>
<reference evidence="2" key="3">
    <citation type="journal article" date="2016" name="Gigascience">
        <title>De novo construction of an expanded transcriptome assembly for the western tarnished plant bug, Lygus hesperus.</title>
        <authorList>
            <person name="Tassone E.E."/>
            <person name="Geib S.M."/>
            <person name="Hall B."/>
            <person name="Fabrick J.A."/>
            <person name="Brent C.S."/>
            <person name="Hull J.J."/>
        </authorList>
    </citation>
    <scope>NUCLEOTIDE SEQUENCE</scope>
</reference>